<keyword evidence="2" id="KW-1185">Reference proteome</keyword>
<evidence type="ECO:0008006" key="3">
    <source>
        <dbReference type="Google" id="ProtNLM"/>
    </source>
</evidence>
<dbReference type="InterPro" id="IPR011990">
    <property type="entry name" value="TPR-like_helical_dom_sf"/>
</dbReference>
<dbReference type="Gene3D" id="1.25.40.10">
    <property type="entry name" value="Tetratricopeptide repeat domain"/>
    <property type="match status" value="1"/>
</dbReference>
<reference evidence="1 2" key="1">
    <citation type="submission" date="2020-08" db="EMBL/GenBank/DDBJ databases">
        <title>Genomic Encyclopedia of Type Strains, Phase III (KMG-III): the genomes of soil and plant-associated and newly described type strains.</title>
        <authorList>
            <person name="Whitman W."/>
        </authorList>
    </citation>
    <scope>NUCLEOTIDE SEQUENCE [LARGE SCALE GENOMIC DNA]</scope>
    <source>
        <strain evidence="1 2">CECT 8960</strain>
    </source>
</reference>
<dbReference type="InterPro" id="IPR006597">
    <property type="entry name" value="Sel1-like"/>
</dbReference>
<dbReference type="RefSeq" id="WP_184811656.1">
    <property type="nucleotide sequence ID" value="NZ_JACHJQ010000004.1"/>
</dbReference>
<dbReference type="PANTHER" id="PTHR11102:SF160">
    <property type="entry name" value="ERAD-ASSOCIATED E3 UBIQUITIN-PROTEIN LIGASE COMPONENT HRD3"/>
    <property type="match status" value="1"/>
</dbReference>
<protein>
    <recommendedName>
        <fullName evidence="3">Sel1 repeat family protein</fullName>
    </recommendedName>
</protein>
<gene>
    <name evidence="1" type="ORF">FHR82_003704</name>
</gene>
<sequence>MSTPGYELLASLMSDPDASGVDLFAAAGELRDGFVRSEHLIGLLPQDAPGLLVAGLERAGRAGVVDAWLELGRLLAYGAAPWAPYPERDIPASIEAYREADRAGSLAGALGWVRIAYFANSAAHEQDAAGRLDELLAAHQQNPDVLLLSGYLRYQGYGHPADPAAAVPFHRAAAEHGSADAAFEMSVLHATGSGVPADDDESLRWTVRAAELGSVRAMGNLGVFYATGQGVERDPATALDWYAKAAYAGHANSAYTAGVMCLTGDGGLPVDGDRAAAFFATAEELGFDVDDALGSMGLSRA</sequence>
<accession>A0A7W7Q5U8</accession>
<dbReference type="Proteomes" id="UP000520767">
    <property type="component" value="Unassembled WGS sequence"/>
</dbReference>
<dbReference type="InterPro" id="IPR050767">
    <property type="entry name" value="Sel1_AlgK"/>
</dbReference>
<evidence type="ECO:0000313" key="1">
    <source>
        <dbReference type="EMBL" id="MBB4907462.1"/>
    </source>
</evidence>
<dbReference type="EMBL" id="JACHJQ010000004">
    <property type="protein sequence ID" value="MBB4907462.1"/>
    <property type="molecule type" value="Genomic_DNA"/>
</dbReference>
<dbReference type="SMART" id="SM00671">
    <property type="entry name" value="SEL1"/>
    <property type="match status" value="4"/>
</dbReference>
<comment type="caution">
    <text evidence="1">The sequence shown here is derived from an EMBL/GenBank/DDBJ whole genome shotgun (WGS) entry which is preliminary data.</text>
</comment>
<proteinExistence type="predicted"/>
<evidence type="ECO:0000313" key="2">
    <source>
        <dbReference type="Proteomes" id="UP000520767"/>
    </source>
</evidence>
<dbReference type="PANTHER" id="PTHR11102">
    <property type="entry name" value="SEL-1-LIKE PROTEIN"/>
    <property type="match status" value="1"/>
</dbReference>
<organism evidence="1 2">
    <name type="scientific">Actinophytocola algeriensis</name>
    <dbReference type="NCBI Taxonomy" id="1768010"/>
    <lineage>
        <taxon>Bacteria</taxon>
        <taxon>Bacillati</taxon>
        <taxon>Actinomycetota</taxon>
        <taxon>Actinomycetes</taxon>
        <taxon>Pseudonocardiales</taxon>
        <taxon>Pseudonocardiaceae</taxon>
    </lineage>
</organism>
<dbReference type="AlphaFoldDB" id="A0A7W7Q5U8"/>
<dbReference type="Pfam" id="PF08238">
    <property type="entry name" value="Sel1"/>
    <property type="match status" value="4"/>
</dbReference>
<name>A0A7W7Q5U8_9PSEU</name>
<dbReference type="SUPFAM" id="SSF81901">
    <property type="entry name" value="HCP-like"/>
    <property type="match status" value="1"/>
</dbReference>